<gene>
    <name evidence="2" type="ORF">EDC56_0861</name>
</gene>
<organism evidence="2 3">
    <name type="scientific">Sinobacterium caligoides</name>
    <dbReference type="NCBI Taxonomy" id="933926"/>
    <lineage>
        <taxon>Bacteria</taxon>
        <taxon>Pseudomonadati</taxon>
        <taxon>Pseudomonadota</taxon>
        <taxon>Gammaproteobacteria</taxon>
        <taxon>Cellvibrionales</taxon>
        <taxon>Spongiibacteraceae</taxon>
        <taxon>Sinobacterium</taxon>
    </lineage>
</organism>
<dbReference type="InterPro" id="IPR035242">
    <property type="entry name" value="DUF5329"/>
</dbReference>
<feature type="signal peptide" evidence="1">
    <location>
        <begin position="1"/>
        <end position="20"/>
    </location>
</feature>
<sequence length="122" mass="13290">MKSIIIAVLLSTVFLVTAQADEVETEKVEIEALITSLAGSGCEFERNGSRHSAEDAAEHLRLKYRRGGKYVSSAETFIDRLASKSSWSGKAYTVACPGKPVEPAADWLYRRLQSIRGAALAD</sequence>
<comment type="caution">
    <text evidence="2">The sequence shown here is derived from an EMBL/GenBank/DDBJ whole genome shotgun (WGS) entry which is preliminary data.</text>
</comment>
<dbReference type="Pfam" id="PF17263">
    <property type="entry name" value="DUF5329"/>
    <property type="match status" value="1"/>
</dbReference>
<proteinExistence type="predicted"/>
<dbReference type="AlphaFoldDB" id="A0A3N2DZN8"/>
<name>A0A3N2DZN8_9GAMM</name>
<accession>A0A3N2DZN8</accession>
<dbReference type="EMBL" id="RKHR01000003">
    <property type="protein sequence ID" value="ROS05331.1"/>
    <property type="molecule type" value="Genomic_DNA"/>
</dbReference>
<keyword evidence="1" id="KW-0732">Signal</keyword>
<reference evidence="2 3" key="1">
    <citation type="submission" date="2018-11" db="EMBL/GenBank/DDBJ databases">
        <title>Genomic Encyclopedia of Type Strains, Phase IV (KMG-IV): sequencing the most valuable type-strain genomes for metagenomic binning, comparative biology and taxonomic classification.</title>
        <authorList>
            <person name="Goeker M."/>
        </authorList>
    </citation>
    <scope>NUCLEOTIDE SEQUENCE [LARGE SCALE GENOMIC DNA]</scope>
    <source>
        <strain evidence="2 3">DSM 100316</strain>
    </source>
</reference>
<protein>
    <recommendedName>
        <fullName evidence="4">DUF5329 domain-containing protein</fullName>
    </recommendedName>
</protein>
<evidence type="ECO:0000313" key="3">
    <source>
        <dbReference type="Proteomes" id="UP000275394"/>
    </source>
</evidence>
<evidence type="ECO:0000313" key="2">
    <source>
        <dbReference type="EMBL" id="ROS05331.1"/>
    </source>
</evidence>
<evidence type="ECO:0008006" key="4">
    <source>
        <dbReference type="Google" id="ProtNLM"/>
    </source>
</evidence>
<keyword evidence="3" id="KW-1185">Reference proteome</keyword>
<feature type="chain" id="PRO_5018232451" description="DUF5329 domain-containing protein" evidence="1">
    <location>
        <begin position="21"/>
        <end position="122"/>
    </location>
</feature>
<evidence type="ECO:0000256" key="1">
    <source>
        <dbReference type="SAM" id="SignalP"/>
    </source>
</evidence>
<dbReference type="RefSeq" id="WP_162844074.1">
    <property type="nucleotide sequence ID" value="NZ_RKHR01000003.1"/>
</dbReference>
<dbReference type="Proteomes" id="UP000275394">
    <property type="component" value="Unassembled WGS sequence"/>
</dbReference>